<name>A0ABN0YWZ2_9ACTN</name>
<feature type="region of interest" description="Disordered" evidence="1">
    <location>
        <begin position="1"/>
        <end position="64"/>
    </location>
</feature>
<evidence type="ECO:0000313" key="2">
    <source>
        <dbReference type="EMBL" id="GAA0415632.1"/>
    </source>
</evidence>
<dbReference type="EMBL" id="BAAABX010000048">
    <property type="protein sequence ID" value="GAA0415632.1"/>
    <property type="molecule type" value="Genomic_DNA"/>
</dbReference>
<accession>A0ABN0YWZ2</accession>
<evidence type="ECO:0000313" key="3">
    <source>
        <dbReference type="Proteomes" id="UP001500879"/>
    </source>
</evidence>
<organism evidence="2 3">
    <name type="scientific">Streptomyces luteireticuli</name>
    <dbReference type="NCBI Taxonomy" id="173858"/>
    <lineage>
        <taxon>Bacteria</taxon>
        <taxon>Bacillati</taxon>
        <taxon>Actinomycetota</taxon>
        <taxon>Actinomycetes</taxon>
        <taxon>Kitasatosporales</taxon>
        <taxon>Streptomycetaceae</taxon>
        <taxon>Streptomyces</taxon>
    </lineage>
</organism>
<evidence type="ECO:0000256" key="1">
    <source>
        <dbReference type="SAM" id="MobiDB-lite"/>
    </source>
</evidence>
<protein>
    <recommendedName>
        <fullName evidence="4">Small hydrophilic protein</fullName>
    </recommendedName>
</protein>
<sequence>MGDADETTEKARQIRDKARQLDERAQHTDDPRERERLQARARELREHGSRKTEAEGTKGRPRPM</sequence>
<dbReference type="Proteomes" id="UP001500879">
    <property type="component" value="Unassembled WGS sequence"/>
</dbReference>
<keyword evidence="3" id="KW-1185">Reference proteome</keyword>
<dbReference type="Pfam" id="PF19908">
    <property type="entry name" value="DUF6381"/>
    <property type="match status" value="1"/>
</dbReference>
<proteinExistence type="predicted"/>
<reference evidence="2 3" key="1">
    <citation type="journal article" date="2019" name="Int. J. Syst. Evol. Microbiol.">
        <title>The Global Catalogue of Microorganisms (GCM) 10K type strain sequencing project: providing services to taxonomists for standard genome sequencing and annotation.</title>
        <authorList>
            <consortium name="The Broad Institute Genomics Platform"/>
            <consortium name="The Broad Institute Genome Sequencing Center for Infectious Disease"/>
            <person name="Wu L."/>
            <person name="Ma J."/>
        </authorList>
    </citation>
    <scope>NUCLEOTIDE SEQUENCE [LARGE SCALE GENOMIC DNA]</scope>
    <source>
        <strain evidence="2 3">JCM 4788</strain>
    </source>
</reference>
<evidence type="ECO:0008006" key="4">
    <source>
        <dbReference type="Google" id="ProtNLM"/>
    </source>
</evidence>
<comment type="caution">
    <text evidence="2">The sequence shown here is derived from an EMBL/GenBank/DDBJ whole genome shotgun (WGS) entry which is preliminary data.</text>
</comment>
<gene>
    <name evidence="2" type="ORF">GCM10010357_41170</name>
</gene>
<feature type="compositionally biased region" description="Basic and acidic residues" evidence="1">
    <location>
        <begin position="7"/>
        <end position="58"/>
    </location>
</feature>
<dbReference type="RefSeq" id="WP_344026491.1">
    <property type="nucleotide sequence ID" value="NZ_BAAABX010000048.1"/>
</dbReference>
<dbReference type="InterPro" id="IPR045961">
    <property type="entry name" value="DUF6381"/>
</dbReference>